<evidence type="ECO:0000313" key="8">
    <source>
        <dbReference type="EMBL" id="SVC57205.1"/>
    </source>
</evidence>
<dbReference type="SUPFAM" id="SSF53223">
    <property type="entry name" value="Aminoacid dehydrogenase-like, N-terminal domain"/>
    <property type="match status" value="1"/>
</dbReference>
<gene>
    <name evidence="8" type="ORF">METZ01_LOCUS310059</name>
</gene>
<feature type="domain" description="Tetrahydrofolate dehydrogenase/cyclohydrolase catalytic" evidence="7">
    <location>
        <begin position="6"/>
        <end position="110"/>
    </location>
</feature>
<evidence type="ECO:0000256" key="5">
    <source>
        <dbReference type="ARBA" id="ARBA00023002"/>
    </source>
</evidence>
<evidence type="ECO:0000256" key="3">
    <source>
        <dbReference type="ARBA" id="ARBA00022801"/>
    </source>
</evidence>
<keyword evidence="5" id="KW-0560">Oxidoreductase</keyword>
<dbReference type="InterPro" id="IPR020867">
    <property type="entry name" value="THF_DH/CycHdrlase_CS"/>
</dbReference>
<dbReference type="GO" id="GO:0004477">
    <property type="term" value="F:methenyltetrahydrofolate cyclohydrolase activity"/>
    <property type="evidence" value="ECO:0007669"/>
    <property type="project" value="UniProtKB-EC"/>
</dbReference>
<evidence type="ECO:0000256" key="6">
    <source>
        <dbReference type="ARBA" id="ARBA00023268"/>
    </source>
</evidence>
<dbReference type="PANTHER" id="PTHR48099:SF5">
    <property type="entry name" value="C-1-TETRAHYDROFOLATE SYNTHASE, CYTOPLASMIC"/>
    <property type="match status" value="1"/>
</dbReference>
<dbReference type="InterPro" id="IPR020630">
    <property type="entry name" value="THF_DH/CycHdrlase_cat_dom"/>
</dbReference>
<evidence type="ECO:0000256" key="2">
    <source>
        <dbReference type="ARBA" id="ARBA00012776"/>
    </source>
</evidence>
<feature type="non-terminal residue" evidence="8">
    <location>
        <position position="110"/>
    </location>
</feature>
<protein>
    <recommendedName>
        <fullName evidence="2">methenyltetrahydrofolate cyclohydrolase</fullName>
        <ecNumber evidence="2">3.5.4.9</ecNumber>
    </recommendedName>
</protein>
<comment type="pathway">
    <text evidence="1">One-carbon metabolism; tetrahydrofolate interconversion.</text>
</comment>
<dbReference type="AlphaFoldDB" id="A0A382NA53"/>
<evidence type="ECO:0000259" key="7">
    <source>
        <dbReference type="Pfam" id="PF00763"/>
    </source>
</evidence>
<dbReference type="InterPro" id="IPR046346">
    <property type="entry name" value="Aminoacid_DH-like_N_sf"/>
</dbReference>
<dbReference type="PANTHER" id="PTHR48099">
    <property type="entry name" value="C-1-TETRAHYDROFOLATE SYNTHASE, CYTOPLASMIC-RELATED"/>
    <property type="match status" value="1"/>
</dbReference>
<proteinExistence type="predicted"/>
<dbReference type="GO" id="GO:0005829">
    <property type="term" value="C:cytosol"/>
    <property type="evidence" value="ECO:0007669"/>
    <property type="project" value="TreeGrafter"/>
</dbReference>
<dbReference type="Gene3D" id="3.40.50.10860">
    <property type="entry name" value="Leucine Dehydrogenase, chain A, domain 1"/>
    <property type="match status" value="1"/>
</dbReference>
<sequence>MAADIIDGKAFAAGLRGMVAQQTAQLKDRHGLTPGLTVVIVGDDPASQIYVRNKGKVADELGFRSDTISLPDDTTQEQLLEVIVGLNDDPAVHGILVQLPVPEQIDEGAV</sequence>
<evidence type="ECO:0000256" key="4">
    <source>
        <dbReference type="ARBA" id="ARBA00022857"/>
    </source>
</evidence>
<name>A0A382NA53_9ZZZZ</name>
<dbReference type="GO" id="GO:0035999">
    <property type="term" value="P:tetrahydrofolate interconversion"/>
    <property type="evidence" value="ECO:0007669"/>
    <property type="project" value="TreeGrafter"/>
</dbReference>
<keyword evidence="4" id="KW-0521">NADP</keyword>
<keyword evidence="3" id="KW-0378">Hydrolase</keyword>
<reference evidence="8" key="1">
    <citation type="submission" date="2018-05" db="EMBL/GenBank/DDBJ databases">
        <authorList>
            <person name="Lanie J.A."/>
            <person name="Ng W.-L."/>
            <person name="Kazmierczak K.M."/>
            <person name="Andrzejewski T.M."/>
            <person name="Davidsen T.M."/>
            <person name="Wayne K.J."/>
            <person name="Tettelin H."/>
            <person name="Glass J.I."/>
            <person name="Rusch D."/>
            <person name="Podicherti R."/>
            <person name="Tsui H.-C.T."/>
            <person name="Winkler M.E."/>
        </authorList>
    </citation>
    <scope>NUCLEOTIDE SEQUENCE</scope>
</reference>
<keyword evidence="6" id="KW-0511">Multifunctional enzyme</keyword>
<dbReference type="InterPro" id="IPR000672">
    <property type="entry name" value="THF_DH/CycHdrlase"/>
</dbReference>
<dbReference type="PRINTS" id="PR00085">
    <property type="entry name" value="THFDHDRGNASE"/>
</dbReference>
<dbReference type="Pfam" id="PF00763">
    <property type="entry name" value="THF_DHG_CYH"/>
    <property type="match status" value="1"/>
</dbReference>
<dbReference type="EC" id="3.5.4.9" evidence="2"/>
<dbReference type="PROSITE" id="PS00766">
    <property type="entry name" value="THF_DHG_CYH_1"/>
    <property type="match status" value="1"/>
</dbReference>
<dbReference type="EMBL" id="UINC01098577">
    <property type="protein sequence ID" value="SVC57205.1"/>
    <property type="molecule type" value="Genomic_DNA"/>
</dbReference>
<dbReference type="GO" id="GO:0004488">
    <property type="term" value="F:methylenetetrahydrofolate dehydrogenase (NADP+) activity"/>
    <property type="evidence" value="ECO:0007669"/>
    <property type="project" value="InterPro"/>
</dbReference>
<evidence type="ECO:0000256" key="1">
    <source>
        <dbReference type="ARBA" id="ARBA00004777"/>
    </source>
</evidence>
<organism evidence="8">
    <name type="scientific">marine metagenome</name>
    <dbReference type="NCBI Taxonomy" id="408172"/>
    <lineage>
        <taxon>unclassified sequences</taxon>
        <taxon>metagenomes</taxon>
        <taxon>ecological metagenomes</taxon>
    </lineage>
</organism>
<accession>A0A382NA53</accession>